<proteinExistence type="evidence at transcript level"/>
<keyword evidence="1" id="KW-0732">Signal</keyword>
<protein>
    <submittedName>
        <fullName evidence="2">Putative serine proteinase inhibitor</fullName>
    </submittedName>
</protein>
<dbReference type="AlphaFoldDB" id="A0A0C9SEV6"/>
<sequence>MRLFVSTTAGHTVVALLLSGVISVYGRRAESACTTVPRASSDDSDSDILVTYNTTQQRCVTDLVNKNNPNVYKSLFDCVTKCSPEQGAPFCAVGPFGKCDDRETDPEREAFFYNIQTQRCEP</sequence>
<evidence type="ECO:0000256" key="1">
    <source>
        <dbReference type="SAM" id="SignalP"/>
    </source>
</evidence>
<name>A0A0C9SEV6_AMBAM</name>
<feature type="chain" id="PRO_5002203110" evidence="1">
    <location>
        <begin position="27"/>
        <end position="122"/>
    </location>
</feature>
<feature type="signal peptide" evidence="1">
    <location>
        <begin position="1"/>
        <end position="26"/>
    </location>
</feature>
<evidence type="ECO:0000313" key="2">
    <source>
        <dbReference type="EMBL" id="JAG91973.1"/>
    </source>
</evidence>
<accession>A0A0C9SEV6</accession>
<dbReference type="EMBL" id="GBZX01000767">
    <property type="protein sequence ID" value="JAG91973.1"/>
    <property type="molecule type" value="mRNA"/>
</dbReference>
<reference evidence="2" key="1">
    <citation type="journal article" date="2015" name="PLoS ONE">
        <title>An Insight into the Sialome of the Lone Star Tick, Amblyomma americanum, with a Glimpse on Its Time Dependent Gene Expression.</title>
        <authorList>
            <person name="Karim S."/>
            <person name="Ribeiro J.M."/>
        </authorList>
    </citation>
    <scope>NUCLEOTIDE SEQUENCE</scope>
    <source>
        <tissue evidence="2">Salivary gland</tissue>
    </source>
</reference>
<organism evidence="2">
    <name type="scientific">Amblyomma americanum</name>
    <name type="common">Lone star tick</name>
    <dbReference type="NCBI Taxonomy" id="6943"/>
    <lineage>
        <taxon>Eukaryota</taxon>
        <taxon>Metazoa</taxon>
        <taxon>Ecdysozoa</taxon>
        <taxon>Arthropoda</taxon>
        <taxon>Chelicerata</taxon>
        <taxon>Arachnida</taxon>
        <taxon>Acari</taxon>
        <taxon>Parasitiformes</taxon>
        <taxon>Ixodida</taxon>
        <taxon>Ixodoidea</taxon>
        <taxon>Ixodidae</taxon>
        <taxon>Amblyomminae</taxon>
        <taxon>Amblyomma</taxon>
    </lineage>
</organism>